<dbReference type="InterPro" id="IPR018062">
    <property type="entry name" value="HTH_AraC-typ_CS"/>
</dbReference>
<feature type="domain" description="HTH araC/xylS-type" evidence="5">
    <location>
        <begin position="212"/>
        <end position="310"/>
    </location>
</feature>
<keyword evidence="1" id="KW-0805">Transcription regulation</keyword>
<evidence type="ECO:0000256" key="1">
    <source>
        <dbReference type="ARBA" id="ARBA00023015"/>
    </source>
</evidence>
<dbReference type="Gene3D" id="1.10.10.60">
    <property type="entry name" value="Homeodomain-like"/>
    <property type="match status" value="2"/>
</dbReference>
<keyword evidence="7" id="KW-1185">Reference proteome</keyword>
<gene>
    <name evidence="6" type="ORF">RAN89_02400</name>
</gene>
<evidence type="ECO:0000256" key="4">
    <source>
        <dbReference type="SAM" id="MobiDB-lite"/>
    </source>
</evidence>
<reference evidence="6 7" key="1">
    <citation type="submission" date="2023-08" db="EMBL/GenBank/DDBJ databases">
        <title>Rhodoferax potami sp. nov. and Rhodoferax mekongensis sp. nov., isolated from the Mekong River in Thailand.</title>
        <authorList>
            <person name="Kitikhun S."/>
            <person name="Charoenyingcharoen P."/>
            <person name="Siriarchawattana P."/>
            <person name="Likhitrattanapisal S."/>
            <person name="Nilsakha T."/>
            <person name="Chanpet A."/>
            <person name="Rattanawaree P."/>
            <person name="Ingsriswang S."/>
        </authorList>
    </citation>
    <scope>NUCLEOTIDE SEQUENCE [LARGE SCALE GENOMIC DNA]</scope>
    <source>
        <strain evidence="6 7">TBRC 17307</strain>
    </source>
</reference>
<keyword evidence="3" id="KW-0804">Transcription</keyword>
<evidence type="ECO:0000256" key="2">
    <source>
        <dbReference type="ARBA" id="ARBA00023125"/>
    </source>
</evidence>
<feature type="compositionally biased region" description="Polar residues" evidence="4">
    <location>
        <begin position="1"/>
        <end position="12"/>
    </location>
</feature>
<dbReference type="SUPFAM" id="SSF51215">
    <property type="entry name" value="Regulatory protein AraC"/>
    <property type="match status" value="1"/>
</dbReference>
<dbReference type="PANTHER" id="PTHR43280">
    <property type="entry name" value="ARAC-FAMILY TRANSCRIPTIONAL REGULATOR"/>
    <property type="match status" value="1"/>
</dbReference>
<proteinExistence type="predicted"/>
<dbReference type="InterPro" id="IPR037923">
    <property type="entry name" value="HTH-like"/>
</dbReference>
<evidence type="ECO:0000259" key="5">
    <source>
        <dbReference type="PROSITE" id="PS01124"/>
    </source>
</evidence>
<keyword evidence="2" id="KW-0238">DNA-binding</keyword>
<name>A0ABZ0B051_9BURK</name>
<sequence>MVATHASISPMSAQAAGRRKAPELEADYNRNPSLGYEPTDEVGFIRCLDHGYPTPLARWHCHDEYELHLITATTGKAFVGDWIGPFAAGQLVLCGPRLPHNWISLDVPEEGVARRDLVIQFRHEPLELACKAIPEFQEIMPLLERARHGIEFFGWADKAEPHWQAVKSARGLKRLAAFCHFMTDLARWGDYRLLSNVQMRGVENDTELDQINTIVNRITENPSHSQSAAEVAAELAMSESRFSRFFRRATGNTYTDFVNRVRINRACQLLMTSDRYVTNICYDVGFNNVANFNRRFLELKGMTPSEFRKQAESRFGGAPLSA</sequence>
<evidence type="ECO:0000313" key="6">
    <source>
        <dbReference type="EMBL" id="WNO05295.1"/>
    </source>
</evidence>
<dbReference type="Pfam" id="PF12833">
    <property type="entry name" value="HTH_18"/>
    <property type="match status" value="1"/>
</dbReference>
<dbReference type="SUPFAM" id="SSF46689">
    <property type="entry name" value="Homeodomain-like"/>
    <property type="match status" value="2"/>
</dbReference>
<dbReference type="InterPro" id="IPR009057">
    <property type="entry name" value="Homeodomain-like_sf"/>
</dbReference>
<dbReference type="RefSeq" id="WP_313868076.1">
    <property type="nucleotide sequence ID" value="NZ_CP132507.1"/>
</dbReference>
<dbReference type="PROSITE" id="PS00041">
    <property type="entry name" value="HTH_ARAC_FAMILY_1"/>
    <property type="match status" value="1"/>
</dbReference>
<evidence type="ECO:0000313" key="7">
    <source>
        <dbReference type="Proteomes" id="UP001302257"/>
    </source>
</evidence>
<feature type="region of interest" description="Disordered" evidence="4">
    <location>
        <begin position="1"/>
        <end position="32"/>
    </location>
</feature>
<dbReference type="InterPro" id="IPR018060">
    <property type="entry name" value="HTH_AraC"/>
</dbReference>
<protein>
    <submittedName>
        <fullName evidence="6">AraC family transcriptional regulator</fullName>
    </submittedName>
</protein>
<dbReference type="Proteomes" id="UP001302257">
    <property type="component" value="Chromosome"/>
</dbReference>
<dbReference type="PANTHER" id="PTHR43280:SF27">
    <property type="entry name" value="TRANSCRIPTIONAL REGULATOR MTLR"/>
    <property type="match status" value="1"/>
</dbReference>
<dbReference type="CDD" id="cd06976">
    <property type="entry name" value="cupin_MtlR-like_N"/>
    <property type="match status" value="1"/>
</dbReference>
<evidence type="ECO:0000256" key="3">
    <source>
        <dbReference type="ARBA" id="ARBA00023163"/>
    </source>
</evidence>
<accession>A0ABZ0B051</accession>
<dbReference type="SMART" id="SM00342">
    <property type="entry name" value="HTH_ARAC"/>
    <property type="match status" value="1"/>
</dbReference>
<dbReference type="PROSITE" id="PS01124">
    <property type="entry name" value="HTH_ARAC_FAMILY_2"/>
    <property type="match status" value="1"/>
</dbReference>
<dbReference type="EMBL" id="CP132507">
    <property type="protein sequence ID" value="WNO05295.1"/>
    <property type="molecule type" value="Genomic_DNA"/>
</dbReference>
<organism evidence="6 7">
    <name type="scientific">Rhodoferax mekongensis</name>
    <dbReference type="NCBI Taxonomy" id="3068341"/>
    <lineage>
        <taxon>Bacteria</taxon>
        <taxon>Pseudomonadati</taxon>
        <taxon>Pseudomonadota</taxon>
        <taxon>Betaproteobacteria</taxon>
        <taxon>Burkholderiales</taxon>
        <taxon>Comamonadaceae</taxon>
        <taxon>Rhodoferax</taxon>
    </lineage>
</organism>